<feature type="region of interest" description="Disordered" evidence="1">
    <location>
        <begin position="460"/>
        <end position="486"/>
    </location>
</feature>
<reference evidence="2 3" key="1">
    <citation type="submission" date="2015-07" db="EMBL/GenBank/DDBJ databases">
        <authorList>
            <person name="Noorani M."/>
        </authorList>
    </citation>
    <scope>NUCLEOTIDE SEQUENCE [LARGE SCALE GENOMIC DNA]</scope>
    <source>
        <strain evidence="2">BBA 69670</strain>
    </source>
</reference>
<feature type="compositionally biased region" description="Basic and acidic residues" evidence="1">
    <location>
        <begin position="28"/>
        <end position="39"/>
    </location>
</feature>
<accession>A0A0K6GER4</accession>
<feature type="region of interest" description="Disordered" evidence="1">
    <location>
        <begin position="1"/>
        <end position="60"/>
    </location>
</feature>
<feature type="compositionally biased region" description="Polar residues" evidence="1">
    <location>
        <begin position="477"/>
        <end position="486"/>
    </location>
</feature>
<organism evidence="2 3">
    <name type="scientific">Rhizoctonia solani</name>
    <dbReference type="NCBI Taxonomy" id="456999"/>
    <lineage>
        <taxon>Eukaryota</taxon>
        <taxon>Fungi</taxon>
        <taxon>Dikarya</taxon>
        <taxon>Basidiomycota</taxon>
        <taxon>Agaricomycotina</taxon>
        <taxon>Agaricomycetes</taxon>
        <taxon>Cantharellales</taxon>
        <taxon>Ceratobasidiaceae</taxon>
        <taxon>Rhizoctonia</taxon>
    </lineage>
</organism>
<dbReference type="Proteomes" id="UP000044841">
    <property type="component" value="Unassembled WGS sequence"/>
</dbReference>
<protein>
    <submittedName>
        <fullName evidence="2">Uncharacterized protein</fullName>
    </submittedName>
</protein>
<name>A0A0K6GER4_9AGAM</name>
<feature type="compositionally biased region" description="Basic and acidic residues" evidence="1">
    <location>
        <begin position="1"/>
        <end position="12"/>
    </location>
</feature>
<proteinExistence type="predicted"/>
<gene>
    <name evidence="2" type="ORF">RSOLAG22IIIB_12543</name>
</gene>
<evidence type="ECO:0000256" key="1">
    <source>
        <dbReference type="SAM" id="MobiDB-lite"/>
    </source>
</evidence>
<feature type="compositionally biased region" description="Low complexity" evidence="1">
    <location>
        <begin position="51"/>
        <end position="60"/>
    </location>
</feature>
<dbReference type="AlphaFoldDB" id="A0A0K6GER4"/>
<dbReference type="EMBL" id="CYGV01001771">
    <property type="protein sequence ID" value="CUA77097.1"/>
    <property type="molecule type" value="Genomic_DNA"/>
</dbReference>
<keyword evidence="3" id="KW-1185">Reference proteome</keyword>
<sequence length="486" mass="53305">MAKTSNTEDRRPSPPAQPSSPSSQPPFDLDRDHEVEHGLPDIAQPRCGPPRQAASQRAAIQSEFRAARRCNPCIERGPAPRCDKRWPSGGKCIHFGTTDQCHGAQESQDVPEGNDRPDPRARPTIWGNNHPPSVLSRAASPAPRHSASPRRRVSTVASIASTLPPIDNRAWHLPLRQAQEVLAHPQARVAALQQDAATSDCLGLLITSIDPSVSTFPFISPSAFASTASCHPLLCAYAPRPPVPVPPTPTQVTIGGLNVGQVRSTTDPLPPVAQRVLVNSEFSSVPKAVVDRVTKNNWSSYVSLRYLTNEYRQQVDQHDQLRDTMHFDWGSGTWVTLSAELPDLSESLLAFVQWMRAFQRLLATLCSMSHPCTPYRETHAQIVEHHRSLMSNWPLVLSYDIAIRRRSVLDGSLEVSVFQGPVFNYLCPQFEWRAMEDFVRRLYATEAARRAPAAETGSACGHLQVTAGPSGAPTRAAGQSPQGEPL</sequence>
<evidence type="ECO:0000313" key="2">
    <source>
        <dbReference type="EMBL" id="CUA77097.1"/>
    </source>
</evidence>
<feature type="compositionally biased region" description="Low complexity" evidence="1">
    <location>
        <begin position="136"/>
        <end position="146"/>
    </location>
</feature>
<evidence type="ECO:0000313" key="3">
    <source>
        <dbReference type="Proteomes" id="UP000044841"/>
    </source>
</evidence>
<feature type="region of interest" description="Disordered" evidence="1">
    <location>
        <begin position="102"/>
        <end position="155"/>
    </location>
</feature>